<dbReference type="SUPFAM" id="SSF54001">
    <property type="entry name" value="Cysteine proteinases"/>
    <property type="match status" value="1"/>
</dbReference>
<reference evidence="2 3" key="1">
    <citation type="submission" date="2019-07" db="EMBL/GenBank/DDBJ databases">
        <title>Whole genome shotgun sequence of Cellulomonas aerilata NBRC 106308.</title>
        <authorList>
            <person name="Hosoyama A."/>
            <person name="Uohara A."/>
            <person name="Ohji S."/>
            <person name="Ichikawa N."/>
        </authorList>
    </citation>
    <scope>NUCLEOTIDE SEQUENCE [LARGE SCALE GENOMIC DNA]</scope>
    <source>
        <strain evidence="2 3">NBRC 106308</strain>
    </source>
</reference>
<gene>
    <name evidence="2" type="ORF">CAE01nite_26610</name>
</gene>
<name>A0A512DES0_9CELL</name>
<dbReference type="EMBL" id="BJYY01000016">
    <property type="protein sequence ID" value="GEO34936.1"/>
    <property type="molecule type" value="Genomic_DNA"/>
</dbReference>
<evidence type="ECO:0000313" key="2">
    <source>
        <dbReference type="EMBL" id="GEO34936.1"/>
    </source>
</evidence>
<dbReference type="Pfam" id="PF08379">
    <property type="entry name" value="Bact_transglu_N"/>
    <property type="match status" value="1"/>
</dbReference>
<keyword evidence="3" id="KW-1185">Reference proteome</keyword>
<evidence type="ECO:0000259" key="1">
    <source>
        <dbReference type="SMART" id="SM00460"/>
    </source>
</evidence>
<evidence type="ECO:0000313" key="3">
    <source>
        <dbReference type="Proteomes" id="UP000321181"/>
    </source>
</evidence>
<dbReference type="Proteomes" id="UP000321181">
    <property type="component" value="Unassembled WGS sequence"/>
</dbReference>
<dbReference type="Gene3D" id="3.10.620.30">
    <property type="match status" value="1"/>
</dbReference>
<dbReference type="InterPro" id="IPR002931">
    <property type="entry name" value="Transglutaminase-like"/>
</dbReference>
<organism evidence="2 3">
    <name type="scientific">Cellulomonas aerilata</name>
    <dbReference type="NCBI Taxonomy" id="515326"/>
    <lineage>
        <taxon>Bacteria</taxon>
        <taxon>Bacillati</taxon>
        <taxon>Actinomycetota</taxon>
        <taxon>Actinomycetes</taxon>
        <taxon>Micrococcales</taxon>
        <taxon>Cellulomonadaceae</taxon>
        <taxon>Cellulomonas</taxon>
    </lineage>
</organism>
<accession>A0A512DES0</accession>
<proteinExistence type="predicted"/>
<dbReference type="InterPro" id="IPR038765">
    <property type="entry name" value="Papain-like_cys_pep_sf"/>
</dbReference>
<dbReference type="Pfam" id="PF01841">
    <property type="entry name" value="Transglut_core"/>
    <property type="match status" value="1"/>
</dbReference>
<dbReference type="RefSeq" id="WP_146905401.1">
    <property type="nucleotide sequence ID" value="NZ_BAAARM010000001.1"/>
</dbReference>
<protein>
    <recommendedName>
        <fullName evidence="1">Transglutaminase-like domain-containing protein</fullName>
    </recommendedName>
</protein>
<dbReference type="PANTHER" id="PTHR33490:SF6">
    <property type="entry name" value="SLL1049 PROTEIN"/>
    <property type="match status" value="1"/>
</dbReference>
<dbReference type="SMART" id="SM00460">
    <property type="entry name" value="TGc"/>
    <property type="match status" value="1"/>
</dbReference>
<comment type="caution">
    <text evidence="2">The sequence shown here is derived from an EMBL/GenBank/DDBJ whole genome shotgun (WGS) entry which is preliminary data.</text>
</comment>
<dbReference type="PANTHER" id="PTHR33490">
    <property type="entry name" value="BLR5614 PROTEIN-RELATED"/>
    <property type="match status" value="1"/>
</dbReference>
<dbReference type="InterPro" id="IPR013589">
    <property type="entry name" value="Bac_transglu_N"/>
</dbReference>
<sequence length="279" mass="30133">MSRMHVVHTTTFTYGGPVVASYNEARMTPLSGRGQTVLSAGLEIDPHSWRHDFRDYWGTAVTAFEVTVPHESLRLRSTSRVEVSPVTWPTAPADWGVMTSDGVRNELAEFLTDSPATQAPEDLAAIAAELAAGRSPHDAAEAVCGAVHDAVEYVTGSTSVHTYAAQAWEARKGVCQDMAQLAVGALRGIGIPARYVSGYLHPRRNAEVGEVVTGESHAWVEWWVGQWVPYDPTNGIPVADNHVVLGRGREYQDVAPVRGIYAGSGTDGLDVTVRITREA</sequence>
<dbReference type="AlphaFoldDB" id="A0A512DES0"/>
<dbReference type="OrthoDB" id="9804023at2"/>
<feature type="domain" description="Transglutaminase-like" evidence="1">
    <location>
        <begin position="167"/>
        <end position="234"/>
    </location>
</feature>